<evidence type="ECO:0000313" key="2">
    <source>
        <dbReference type="EMBL" id="KMS93572.1"/>
    </source>
</evidence>
<reference evidence="2 3" key="1">
    <citation type="journal article" date="2014" name="Nature">
        <title>The genome of the recently domesticated crop plant sugar beet (Beta vulgaris).</title>
        <authorList>
            <person name="Dohm J.C."/>
            <person name="Minoche A.E."/>
            <person name="Holtgrawe D."/>
            <person name="Capella-Gutierrez S."/>
            <person name="Zakrzewski F."/>
            <person name="Tafer H."/>
            <person name="Rupp O."/>
            <person name="Sorensen T.R."/>
            <person name="Stracke R."/>
            <person name="Reinhardt R."/>
            <person name="Goesmann A."/>
            <person name="Kraft T."/>
            <person name="Schulz B."/>
            <person name="Stadler P.F."/>
            <person name="Schmidt T."/>
            <person name="Gabaldon T."/>
            <person name="Lehrach H."/>
            <person name="Weisshaar B."/>
            <person name="Himmelbauer H."/>
        </authorList>
    </citation>
    <scope>NUCLEOTIDE SEQUENCE [LARGE SCALE GENOMIC DNA]</scope>
    <source>
        <tissue evidence="2">Taproot</tissue>
    </source>
</reference>
<name>A0A0J8B108_BETVV</name>
<dbReference type="InterPro" id="IPR005011">
    <property type="entry name" value="SNU66/SART1"/>
</dbReference>
<feature type="region of interest" description="Disordered" evidence="1">
    <location>
        <begin position="142"/>
        <end position="168"/>
    </location>
</feature>
<dbReference type="EMBL" id="KQ101172">
    <property type="protein sequence ID" value="KMS93572.1"/>
    <property type="molecule type" value="Genomic_DNA"/>
</dbReference>
<feature type="non-terminal residue" evidence="2">
    <location>
        <position position="1"/>
    </location>
</feature>
<feature type="non-terminal residue" evidence="2">
    <location>
        <position position="204"/>
    </location>
</feature>
<keyword evidence="3" id="KW-1185">Reference proteome</keyword>
<evidence type="ECO:0000313" key="3">
    <source>
        <dbReference type="Proteomes" id="UP000035740"/>
    </source>
</evidence>
<dbReference type="Pfam" id="PF03343">
    <property type="entry name" value="SART-1"/>
    <property type="match status" value="1"/>
</dbReference>
<feature type="compositionally biased region" description="Basic residues" evidence="1">
    <location>
        <begin position="70"/>
        <end position="79"/>
    </location>
</feature>
<dbReference type="AlphaFoldDB" id="A0A0J8B108"/>
<organism evidence="2 3">
    <name type="scientific">Beta vulgaris subsp. vulgaris</name>
    <name type="common">Beet</name>
    <dbReference type="NCBI Taxonomy" id="3555"/>
    <lineage>
        <taxon>Eukaryota</taxon>
        <taxon>Viridiplantae</taxon>
        <taxon>Streptophyta</taxon>
        <taxon>Embryophyta</taxon>
        <taxon>Tracheophyta</taxon>
        <taxon>Spermatophyta</taxon>
        <taxon>Magnoliopsida</taxon>
        <taxon>eudicotyledons</taxon>
        <taxon>Gunneridae</taxon>
        <taxon>Pentapetalae</taxon>
        <taxon>Caryophyllales</taxon>
        <taxon>Chenopodiaceae</taxon>
        <taxon>Betoideae</taxon>
        <taxon>Beta</taxon>
    </lineage>
</organism>
<protein>
    <submittedName>
        <fullName evidence="2">Uncharacterized protein</fullName>
    </submittedName>
</protein>
<dbReference type="GO" id="GO:0000398">
    <property type="term" value="P:mRNA splicing, via spliceosome"/>
    <property type="evidence" value="ECO:0007669"/>
    <property type="project" value="InterPro"/>
</dbReference>
<proteinExistence type="predicted"/>
<dbReference type="Proteomes" id="UP000035740">
    <property type="component" value="Unassembled WGS sequence"/>
</dbReference>
<accession>A0A0J8B108</accession>
<evidence type="ECO:0000256" key="1">
    <source>
        <dbReference type="SAM" id="MobiDB-lite"/>
    </source>
</evidence>
<gene>
    <name evidence="2" type="ORF">BVRB_030120</name>
</gene>
<feature type="region of interest" description="Disordered" evidence="1">
    <location>
        <begin position="70"/>
        <end position="106"/>
    </location>
</feature>
<dbReference type="Gramene" id="KMS93572">
    <property type="protein sequence ID" value="KMS93572"/>
    <property type="gene ID" value="BVRB_030120"/>
</dbReference>
<sequence length="204" mass="22521">VSKRWLNASLNRIEGSVIDRAAQIRAKLAAPVAANKIRYDFGPSSTKQQAGDFYTKEEVASFKKPTLRKSKKTNVARRKIIPEELDLPPGPSSDHGSRDSSRIAVAKSDAKSHTLLDHSFVFEDDAEDVQLQEALARANRAARYAQEMQQKNGAKPAPKKSQPTAKISALPTEELATAVLLPFAFVDIERRESEQIVFSTASEF</sequence>